<proteinExistence type="inferred from homology"/>
<organism evidence="8 9">
    <name type="scientific">Brooklawnia cerclae</name>
    <dbReference type="NCBI Taxonomy" id="349934"/>
    <lineage>
        <taxon>Bacteria</taxon>
        <taxon>Bacillati</taxon>
        <taxon>Actinomycetota</taxon>
        <taxon>Actinomycetes</taxon>
        <taxon>Propionibacteriales</taxon>
        <taxon>Propionibacteriaceae</taxon>
        <taxon>Brooklawnia</taxon>
    </lineage>
</organism>
<feature type="transmembrane region" description="Helical" evidence="7">
    <location>
        <begin position="149"/>
        <end position="167"/>
    </location>
</feature>
<evidence type="ECO:0000256" key="3">
    <source>
        <dbReference type="ARBA" id="ARBA00022475"/>
    </source>
</evidence>
<evidence type="ECO:0000256" key="7">
    <source>
        <dbReference type="SAM" id="Phobius"/>
    </source>
</evidence>
<feature type="transmembrane region" description="Helical" evidence="7">
    <location>
        <begin position="280"/>
        <end position="300"/>
    </location>
</feature>
<keyword evidence="6 7" id="KW-0472">Membrane</keyword>
<dbReference type="EMBL" id="JAAMOZ010000001">
    <property type="protein sequence ID" value="NIH56968.1"/>
    <property type="molecule type" value="Genomic_DNA"/>
</dbReference>
<feature type="transmembrane region" description="Helical" evidence="7">
    <location>
        <begin position="179"/>
        <end position="200"/>
    </location>
</feature>
<comment type="caution">
    <text evidence="8">The sequence shown here is derived from an EMBL/GenBank/DDBJ whole genome shotgun (WGS) entry which is preliminary data.</text>
</comment>
<dbReference type="PANTHER" id="PTHR30106">
    <property type="entry name" value="INNER MEMBRANE PROTEIN YEIH-RELATED"/>
    <property type="match status" value="1"/>
</dbReference>
<feature type="transmembrane region" description="Helical" evidence="7">
    <location>
        <begin position="238"/>
        <end position="259"/>
    </location>
</feature>
<evidence type="ECO:0000256" key="2">
    <source>
        <dbReference type="ARBA" id="ARBA00007977"/>
    </source>
</evidence>
<keyword evidence="5 7" id="KW-1133">Transmembrane helix</keyword>
<evidence type="ECO:0000313" key="9">
    <source>
        <dbReference type="Proteomes" id="UP000749311"/>
    </source>
</evidence>
<keyword evidence="3" id="KW-1003">Cell membrane</keyword>
<comment type="similarity">
    <text evidence="2">Belongs to the UPF0324 family.</text>
</comment>
<dbReference type="RefSeq" id="WP_167166302.1">
    <property type="nucleotide sequence ID" value="NZ_BAAAOO010000015.1"/>
</dbReference>
<keyword evidence="9" id="KW-1185">Reference proteome</keyword>
<dbReference type="InterPro" id="IPR018383">
    <property type="entry name" value="UPF0324_pro"/>
</dbReference>
<dbReference type="PANTHER" id="PTHR30106:SF2">
    <property type="entry name" value="UPF0324 INNER MEMBRANE PROTEIN YEIH"/>
    <property type="match status" value="1"/>
</dbReference>
<evidence type="ECO:0000256" key="5">
    <source>
        <dbReference type="ARBA" id="ARBA00022989"/>
    </source>
</evidence>
<feature type="transmembrane region" description="Helical" evidence="7">
    <location>
        <begin position="95"/>
        <end position="115"/>
    </location>
</feature>
<comment type="subcellular location">
    <subcellularLocation>
        <location evidence="1">Cell membrane</location>
        <topology evidence="1">Multi-pass membrane protein</topology>
    </subcellularLocation>
</comment>
<evidence type="ECO:0000256" key="1">
    <source>
        <dbReference type="ARBA" id="ARBA00004651"/>
    </source>
</evidence>
<evidence type="ECO:0000313" key="8">
    <source>
        <dbReference type="EMBL" id="NIH56968.1"/>
    </source>
</evidence>
<reference evidence="8 9" key="1">
    <citation type="submission" date="2020-02" db="EMBL/GenBank/DDBJ databases">
        <title>Sequencing the genomes of 1000 actinobacteria strains.</title>
        <authorList>
            <person name="Klenk H.-P."/>
        </authorList>
    </citation>
    <scope>NUCLEOTIDE SEQUENCE [LARGE SCALE GENOMIC DNA]</scope>
    <source>
        <strain evidence="8 9">DSM 19609</strain>
    </source>
</reference>
<gene>
    <name evidence="8" type="ORF">FB473_001613</name>
</gene>
<dbReference type="Pfam" id="PF03601">
    <property type="entry name" value="Cons_hypoth698"/>
    <property type="match status" value="1"/>
</dbReference>
<evidence type="ECO:0000256" key="4">
    <source>
        <dbReference type="ARBA" id="ARBA00022692"/>
    </source>
</evidence>
<keyword evidence="4 7" id="KW-0812">Transmembrane</keyword>
<protein>
    <submittedName>
        <fullName evidence="8">Integral membrane protein (TIGR00698 family)</fullName>
    </submittedName>
</protein>
<feature type="transmembrane region" description="Helical" evidence="7">
    <location>
        <begin position="306"/>
        <end position="325"/>
    </location>
</feature>
<evidence type="ECO:0000256" key="6">
    <source>
        <dbReference type="ARBA" id="ARBA00023136"/>
    </source>
</evidence>
<sequence>MSTSIWWTTQGSATVAGVKSIPARERAIAADTPTPSSLVKGLLACAVIAAAAVIVNRFVPTISALLVAIVAGAVVGNVRPVPSAWRPGIAVASKTLLRAGIVLLGLQVPIASLLGLGWPTLLLVVCVVTLGVGGTVLIGRLLGVPPRMTALIACGCSICGAAAVAAARETVGADDEETASALALVVVFGTIAIPVTPALAHLLGLSSHAAGVWVGGSVHEVAQVVAAAAIVGGDAMTVAVVVKLARVVLLAAVMAALGIAMRRSDEPHTGGRRPPLVPGFVLGFLAMVVVGSIVSVPAGLAAAVKLVQTFCLAMAMAALGTGIVVGRLRGIGARPVVLGVIASLIVSAVALTGTLLIG</sequence>
<feature type="transmembrane region" description="Helical" evidence="7">
    <location>
        <begin position="41"/>
        <end position="74"/>
    </location>
</feature>
<accession>A0ABX0SEZ5</accession>
<dbReference type="Proteomes" id="UP000749311">
    <property type="component" value="Unassembled WGS sequence"/>
</dbReference>
<feature type="transmembrane region" description="Helical" evidence="7">
    <location>
        <begin position="337"/>
        <end position="357"/>
    </location>
</feature>
<name>A0ABX0SEZ5_9ACTN</name>
<feature type="transmembrane region" description="Helical" evidence="7">
    <location>
        <begin position="121"/>
        <end position="142"/>
    </location>
</feature>